<dbReference type="PANTHER" id="PTHR35910:SF6">
    <property type="entry name" value="2EXR DOMAIN-CONTAINING PROTEIN"/>
    <property type="match status" value="1"/>
</dbReference>
<dbReference type="InterPro" id="IPR045518">
    <property type="entry name" value="2EXR"/>
</dbReference>
<evidence type="ECO:0000256" key="1">
    <source>
        <dbReference type="SAM" id="MobiDB-lite"/>
    </source>
</evidence>
<feature type="domain" description="2EXR" evidence="2">
    <location>
        <begin position="143"/>
        <end position="233"/>
    </location>
</feature>
<dbReference type="OrthoDB" id="3506358at2759"/>
<proteinExistence type="predicted"/>
<evidence type="ECO:0000313" key="3">
    <source>
        <dbReference type="EMBL" id="KAG9232514.1"/>
    </source>
</evidence>
<gene>
    <name evidence="3" type="ORF">BJ875DRAFT_497387</name>
</gene>
<keyword evidence="4" id="KW-1185">Reference proteome</keyword>
<feature type="region of interest" description="Disordered" evidence="1">
    <location>
        <begin position="1"/>
        <end position="43"/>
    </location>
</feature>
<dbReference type="PANTHER" id="PTHR35910">
    <property type="entry name" value="2EXR DOMAIN-CONTAINING PROTEIN"/>
    <property type="match status" value="1"/>
</dbReference>
<dbReference type="Pfam" id="PF20150">
    <property type="entry name" value="2EXR"/>
    <property type="match status" value="1"/>
</dbReference>
<dbReference type="EMBL" id="MU251544">
    <property type="protein sequence ID" value="KAG9232514.1"/>
    <property type="molecule type" value="Genomic_DNA"/>
</dbReference>
<feature type="region of interest" description="Disordered" evidence="1">
    <location>
        <begin position="64"/>
        <end position="110"/>
    </location>
</feature>
<accession>A0A9P8C3I0</accession>
<feature type="compositionally biased region" description="Polar residues" evidence="1">
    <location>
        <begin position="95"/>
        <end position="110"/>
    </location>
</feature>
<organism evidence="3 4">
    <name type="scientific">Amylocarpus encephaloides</name>
    <dbReference type="NCBI Taxonomy" id="45428"/>
    <lineage>
        <taxon>Eukaryota</taxon>
        <taxon>Fungi</taxon>
        <taxon>Dikarya</taxon>
        <taxon>Ascomycota</taxon>
        <taxon>Pezizomycotina</taxon>
        <taxon>Leotiomycetes</taxon>
        <taxon>Helotiales</taxon>
        <taxon>Helotiales incertae sedis</taxon>
        <taxon>Amylocarpus</taxon>
    </lineage>
</organism>
<protein>
    <recommendedName>
        <fullName evidence="2">2EXR domain-containing protein</fullName>
    </recommendedName>
</protein>
<comment type="caution">
    <text evidence="3">The sequence shown here is derived from an EMBL/GenBank/DDBJ whole genome shotgun (WGS) entry which is preliminary data.</text>
</comment>
<reference evidence="3" key="1">
    <citation type="journal article" date="2021" name="IMA Fungus">
        <title>Genomic characterization of three marine fungi, including Emericellopsis atlantica sp. nov. with signatures of a generalist lifestyle and marine biomass degradation.</title>
        <authorList>
            <person name="Hagestad O.C."/>
            <person name="Hou L."/>
            <person name="Andersen J.H."/>
            <person name="Hansen E.H."/>
            <person name="Altermark B."/>
            <person name="Li C."/>
            <person name="Kuhnert E."/>
            <person name="Cox R.J."/>
            <person name="Crous P.W."/>
            <person name="Spatafora J.W."/>
            <person name="Lail K."/>
            <person name="Amirebrahimi M."/>
            <person name="Lipzen A."/>
            <person name="Pangilinan J."/>
            <person name="Andreopoulos W."/>
            <person name="Hayes R.D."/>
            <person name="Ng V."/>
            <person name="Grigoriev I.V."/>
            <person name="Jackson S.A."/>
            <person name="Sutton T.D.S."/>
            <person name="Dobson A.D.W."/>
            <person name="Rama T."/>
        </authorList>
    </citation>
    <scope>NUCLEOTIDE SEQUENCE</scope>
    <source>
        <strain evidence="3">TRa018bII</strain>
    </source>
</reference>
<dbReference type="AlphaFoldDB" id="A0A9P8C3I0"/>
<feature type="compositionally biased region" description="Polar residues" evidence="1">
    <location>
        <begin position="65"/>
        <end position="80"/>
    </location>
</feature>
<sequence>MKTLRSGRRVSGEGELEGGVFGSSSSNNNGGSQAARLSVSPTISIKSKVTEEAMKVTGELAIIKSTPSTAKQSTSGTVMSKTAGATEVTPKGESNGINSTDGKPEQGDSNIKLTDEEDEGVEEIPLVKDKPILFSTGVRCDTFHGFALMPIELREEIWKYTVVVEQGRIVQIKLDVLGDPWKAISKTYVPAILHVCSDARKFALPYYYLLKCDDNHMSYGFRHTYINWETDALFFRTPNTAHQFLHGVEMDDPSVQDDEPYYDALGRLVDTSGYDVWDGEKFIPPIPADAMAPDSRGRRFPNEITIRKRCKKVIVPIEAVGEVIHPQHQMNEFLFFGMEELYFVLDIPLNTIRMDFIETNLREVARDDVRLQNGQRYEREGENEDISCYYENVLHIVDKKRDKLNRRKQPVKVKLMDFVNAGKKRRN</sequence>
<dbReference type="Proteomes" id="UP000824998">
    <property type="component" value="Unassembled WGS sequence"/>
</dbReference>
<name>A0A9P8C3I0_9HELO</name>
<evidence type="ECO:0000313" key="4">
    <source>
        <dbReference type="Proteomes" id="UP000824998"/>
    </source>
</evidence>
<feature type="compositionally biased region" description="Low complexity" evidence="1">
    <location>
        <begin position="22"/>
        <end position="32"/>
    </location>
</feature>
<evidence type="ECO:0000259" key="2">
    <source>
        <dbReference type="Pfam" id="PF20150"/>
    </source>
</evidence>